<evidence type="ECO:0000256" key="1">
    <source>
        <dbReference type="SAM" id="Coils"/>
    </source>
</evidence>
<evidence type="ECO:0000256" key="2">
    <source>
        <dbReference type="SAM" id="MobiDB-lite"/>
    </source>
</evidence>
<feature type="region of interest" description="Disordered" evidence="2">
    <location>
        <begin position="123"/>
        <end position="142"/>
    </location>
</feature>
<name>A0A975Q3X0_9SPHN</name>
<sequence length="142" mass="15408">MAAAVAAIPVKTVGLSPTAIGVWTLVAGLLLGMIKVWPVLRKLGIEADASLRTDLLKRISTLETGQAEMIRGHADEVAGLKHELAEQRRKCDEEQASLRKQMDGLMSIIRQLSMSSGHVIDLSPLATEAGERTRQIQQEKGE</sequence>
<feature type="compositionally biased region" description="Basic and acidic residues" evidence="2">
    <location>
        <begin position="129"/>
        <end position="142"/>
    </location>
</feature>
<keyword evidence="3" id="KW-1133">Transmembrane helix</keyword>
<keyword evidence="3" id="KW-0812">Transmembrane</keyword>
<dbReference type="AlphaFoldDB" id="A0A975Q3X0"/>
<keyword evidence="3" id="KW-0472">Membrane</keyword>
<reference evidence="4" key="1">
    <citation type="submission" date="2021-04" db="EMBL/GenBank/DDBJ databases">
        <title>Isolation of p-tert-butylphenol degrading bacteria Sphingobium phenoxybenzoativorans Tas13 from active sludge.</title>
        <authorList>
            <person name="Li Y."/>
        </authorList>
    </citation>
    <scope>NUCLEOTIDE SEQUENCE</scope>
    <source>
        <strain evidence="4">Tas13</strain>
    </source>
</reference>
<organism evidence="4 5">
    <name type="scientific">Sphingobium phenoxybenzoativorans</name>
    <dbReference type="NCBI Taxonomy" id="1592790"/>
    <lineage>
        <taxon>Bacteria</taxon>
        <taxon>Pseudomonadati</taxon>
        <taxon>Pseudomonadota</taxon>
        <taxon>Alphaproteobacteria</taxon>
        <taxon>Sphingomonadales</taxon>
        <taxon>Sphingomonadaceae</taxon>
        <taxon>Sphingobium</taxon>
    </lineage>
</organism>
<proteinExistence type="predicted"/>
<accession>A0A975Q3X0</accession>
<feature type="coiled-coil region" evidence="1">
    <location>
        <begin position="70"/>
        <end position="101"/>
    </location>
</feature>
<dbReference type="RefSeq" id="WP_212610853.1">
    <property type="nucleotide sequence ID" value="NZ_CP073910.1"/>
</dbReference>
<protein>
    <submittedName>
        <fullName evidence="4">Uncharacterized protein</fullName>
    </submittedName>
</protein>
<evidence type="ECO:0000313" key="4">
    <source>
        <dbReference type="EMBL" id="QUT07903.1"/>
    </source>
</evidence>
<keyword evidence="5" id="KW-1185">Reference proteome</keyword>
<dbReference type="Proteomes" id="UP000681425">
    <property type="component" value="Chromosome"/>
</dbReference>
<evidence type="ECO:0000256" key="3">
    <source>
        <dbReference type="SAM" id="Phobius"/>
    </source>
</evidence>
<keyword evidence="1" id="KW-0175">Coiled coil</keyword>
<dbReference type="KEGG" id="spph:KFK14_11240"/>
<gene>
    <name evidence="4" type="ORF">KFK14_11240</name>
</gene>
<feature type="transmembrane region" description="Helical" evidence="3">
    <location>
        <begin position="20"/>
        <end position="40"/>
    </location>
</feature>
<dbReference type="EMBL" id="CP073910">
    <property type="protein sequence ID" value="QUT07903.1"/>
    <property type="molecule type" value="Genomic_DNA"/>
</dbReference>
<evidence type="ECO:0000313" key="5">
    <source>
        <dbReference type="Proteomes" id="UP000681425"/>
    </source>
</evidence>